<comment type="similarity">
    <text evidence="7">Belongs to the amino acid/polyamine transporter 2 family. Amino acid/auxin permease (AAAP) (TC 2.A.18.5) subfamily.</text>
</comment>
<dbReference type="InParanoid" id="A0A804JP92"/>
<comment type="subcellular location">
    <subcellularLocation>
        <location evidence="1">Membrane</location>
        <topology evidence="1">Multi-pass membrane protein</topology>
    </subcellularLocation>
</comment>
<dbReference type="AlphaFoldDB" id="A0A804JP92"/>
<protein>
    <submittedName>
        <fullName evidence="11">(wild Malaysian banana) hypothetical protein</fullName>
    </submittedName>
</protein>
<keyword evidence="4" id="KW-0029">Amino-acid transport</keyword>
<name>A0A804JP92_MUSAM</name>
<feature type="transmembrane region" description="Helical" evidence="9">
    <location>
        <begin position="513"/>
        <end position="533"/>
    </location>
</feature>
<evidence type="ECO:0000256" key="2">
    <source>
        <dbReference type="ARBA" id="ARBA00022448"/>
    </source>
</evidence>
<keyword evidence="3 9" id="KW-0812">Transmembrane</keyword>
<dbReference type="FunCoup" id="A0A804JP92">
    <property type="interactions" value="98"/>
</dbReference>
<feature type="compositionally biased region" description="Low complexity" evidence="8">
    <location>
        <begin position="33"/>
        <end position="44"/>
    </location>
</feature>
<dbReference type="OMA" id="LAFPICM"/>
<evidence type="ECO:0000256" key="7">
    <source>
        <dbReference type="ARBA" id="ARBA00049662"/>
    </source>
</evidence>
<evidence type="ECO:0000256" key="4">
    <source>
        <dbReference type="ARBA" id="ARBA00022970"/>
    </source>
</evidence>
<reference evidence="11" key="1">
    <citation type="submission" date="2021-03" db="EMBL/GenBank/DDBJ databases">
        <authorList>
            <consortium name="Genoscope - CEA"/>
            <person name="William W."/>
        </authorList>
    </citation>
    <scope>NUCLEOTIDE SEQUENCE</scope>
    <source>
        <strain evidence="11">Doubled-haploid Pahang</strain>
    </source>
</reference>
<evidence type="ECO:0000256" key="9">
    <source>
        <dbReference type="SAM" id="Phobius"/>
    </source>
</evidence>
<evidence type="ECO:0000313" key="11">
    <source>
        <dbReference type="EMBL" id="CAG1848423.1"/>
    </source>
</evidence>
<keyword evidence="13" id="KW-1185">Reference proteome</keyword>
<dbReference type="InterPro" id="IPR013057">
    <property type="entry name" value="AA_transpt_TM"/>
</dbReference>
<feature type="domain" description="Amino acid transporter transmembrane" evidence="10">
    <location>
        <begin position="152"/>
        <end position="533"/>
    </location>
</feature>
<evidence type="ECO:0000256" key="8">
    <source>
        <dbReference type="SAM" id="MobiDB-lite"/>
    </source>
</evidence>
<accession>A0A804JP92</accession>
<evidence type="ECO:0000256" key="5">
    <source>
        <dbReference type="ARBA" id="ARBA00022989"/>
    </source>
</evidence>
<dbReference type="GO" id="GO:0015171">
    <property type="term" value="F:amino acid transmembrane transporter activity"/>
    <property type="evidence" value="ECO:0000318"/>
    <property type="project" value="GO_Central"/>
</dbReference>
<evidence type="ECO:0000313" key="13">
    <source>
        <dbReference type="Proteomes" id="UP000012960"/>
    </source>
</evidence>
<dbReference type="Proteomes" id="UP000012960">
    <property type="component" value="Unplaced"/>
</dbReference>
<feature type="transmembrane region" description="Helical" evidence="9">
    <location>
        <begin position="371"/>
        <end position="395"/>
    </location>
</feature>
<feature type="region of interest" description="Disordered" evidence="8">
    <location>
        <begin position="1"/>
        <end position="59"/>
    </location>
</feature>
<dbReference type="EnsemblPlants" id="Ma06_t36020.1">
    <property type="protein sequence ID" value="Ma06_p36020.1"/>
    <property type="gene ID" value="Ma06_g36020"/>
</dbReference>
<keyword evidence="6 9" id="KW-0472">Membrane</keyword>
<gene>
    <name evidence="11" type="ORF">GSMUA_182180.1</name>
</gene>
<evidence type="ECO:0000256" key="1">
    <source>
        <dbReference type="ARBA" id="ARBA00004141"/>
    </source>
</evidence>
<organism evidence="12 13">
    <name type="scientific">Musa acuminata subsp. malaccensis</name>
    <name type="common">Wild banana</name>
    <name type="synonym">Musa malaccensis</name>
    <dbReference type="NCBI Taxonomy" id="214687"/>
    <lineage>
        <taxon>Eukaryota</taxon>
        <taxon>Viridiplantae</taxon>
        <taxon>Streptophyta</taxon>
        <taxon>Embryophyta</taxon>
        <taxon>Tracheophyta</taxon>
        <taxon>Spermatophyta</taxon>
        <taxon>Magnoliopsida</taxon>
        <taxon>Liliopsida</taxon>
        <taxon>Zingiberales</taxon>
        <taxon>Musaceae</taxon>
        <taxon>Musa</taxon>
    </lineage>
</organism>
<dbReference type="OrthoDB" id="655540at2759"/>
<dbReference type="GO" id="GO:0003333">
    <property type="term" value="P:amino acid transmembrane transport"/>
    <property type="evidence" value="ECO:0000318"/>
    <property type="project" value="GO_Central"/>
</dbReference>
<evidence type="ECO:0000256" key="3">
    <source>
        <dbReference type="ARBA" id="ARBA00022692"/>
    </source>
</evidence>
<keyword evidence="5 9" id="KW-1133">Transmembrane helix</keyword>
<feature type="transmembrane region" description="Helical" evidence="9">
    <location>
        <begin position="480"/>
        <end position="501"/>
    </location>
</feature>
<feature type="transmembrane region" description="Helical" evidence="9">
    <location>
        <begin position="340"/>
        <end position="359"/>
    </location>
</feature>
<sequence length="539" mass="57853">MKTDEEMGPDRGVVFETDDEDNLAHQHGGSDCSPSSSSPSSASSYGDHIGGDPSSYQTTWPQSYRPSIDVFSSVPSPRVGFLAGSSLVRVGSSFLRASMVSTHEDELSFTKPFVSYDSVTGHDGAEAIPPPDVPMKSSFAFASYCELPPPHQCSAAQAVVNGINVLCGVGLLSTPYAVKEGGWLGMLLLFCLASISFYTGILLKRCLDSFPGLKTYPDIGHAAFGLSGRIFISIVLYLELYGCCVEYIILVSDSLTFIFPDASISFLGLDLSPHQLFALTTAIAVLPTVWLKNLSVLSYLSAAGVVATILVIICLLWGGVVDQIGFHPGGRALNLVDLPVALGLYGFGYSGHSVFPNIYSSMKRPSQFPTVLIICFVLCTIMYSAVAVAGYLMFGDSLKSQFTLNMPRQYLASKVAVWTTVINPLSKYALTMTPVALSLEELLPSTSQSNIVMLSLRTFLVLSTLVVALTLPFFGYVMALLGSVFTMLVALILPCSCYLSIKRRSVDFIQASVCVLIIVIGLVSSFIGSISSIKQMVNQ</sequence>
<evidence type="ECO:0000256" key="6">
    <source>
        <dbReference type="ARBA" id="ARBA00023136"/>
    </source>
</evidence>
<dbReference type="GO" id="GO:0016020">
    <property type="term" value="C:membrane"/>
    <property type="evidence" value="ECO:0000318"/>
    <property type="project" value="GO_Central"/>
</dbReference>
<dbReference type="Gramene" id="Ma06_t36020.1">
    <property type="protein sequence ID" value="Ma06_p36020.1"/>
    <property type="gene ID" value="Ma06_g36020"/>
</dbReference>
<reference evidence="12" key="2">
    <citation type="submission" date="2021-05" db="UniProtKB">
        <authorList>
            <consortium name="EnsemblPlants"/>
        </authorList>
    </citation>
    <scope>IDENTIFICATION</scope>
    <source>
        <strain evidence="12">subsp. malaccensis</strain>
    </source>
</reference>
<proteinExistence type="inferred from homology"/>
<evidence type="ECO:0000313" key="12">
    <source>
        <dbReference type="EnsemblPlants" id="Ma06_p36020.1"/>
    </source>
</evidence>
<dbReference type="PANTHER" id="PTHR48017">
    <property type="entry name" value="OS05G0424000 PROTEIN-RELATED"/>
    <property type="match status" value="1"/>
</dbReference>
<dbReference type="FunFam" id="1.20.1740.10:FF:000047">
    <property type="entry name" value="Amino acid transporter AVT1A"/>
    <property type="match status" value="1"/>
</dbReference>
<feature type="transmembrane region" description="Helical" evidence="9">
    <location>
        <begin position="297"/>
        <end position="320"/>
    </location>
</feature>
<feature type="transmembrane region" description="Helical" evidence="9">
    <location>
        <begin position="451"/>
        <end position="474"/>
    </location>
</feature>
<evidence type="ECO:0000259" key="10">
    <source>
        <dbReference type="Pfam" id="PF01490"/>
    </source>
</evidence>
<dbReference type="Pfam" id="PF01490">
    <property type="entry name" value="Aa_trans"/>
    <property type="match status" value="1"/>
</dbReference>
<keyword evidence="2" id="KW-0813">Transport</keyword>
<dbReference type="EMBL" id="HG996471">
    <property type="protein sequence ID" value="CAG1848423.1"/>
    <property type="molecule type" value="Genomic_DNA"/>
</dbReference>
<feature type="transmembrane region" description="Helical" evidence="9">
    <location>
        <begin position="183"/>
        <end position="203"/>
    </location>
</feature>